<dbReference type="Pfam" id="PF13606">
    <property type="entry name" value="Ank_3"/>
    <property type="match status" value="1"/>
</dbReference>
<evidence type="ECO:0000256" key="4">
    <source>
        <dbReference type="SAM" id="SignalP"/>
    </source>
</evidence>
<dbReference type="Gene3D" id="1.25.40.20">
    <property type="entry name" value="Ankyrin repeat-containing domain"/>
    <property type="match status" value="2"/>
</dbReference>
<dbReference type="SMART" id="SM00248">
    <property type="entry name" value="ANK"/>
    <property type="match status" value="5"/>
</dbReference>
<evidence type="ECO:0000256" key="2">
    <source>
        <dbReference type="ARBA" id="ARBA00023043"/>
    </source>
</evidence>
<dbReference type="SUPFAM" id="SSF48403">
    <property type="entry name" value="Ankyrin repeat"/>
    <property type="match status" value="1"/>
</dbReference>
<dbReference type="InterPro" id="IPR036770">
    <property type="entry name" value="Ankyrin_rpt-contain_sf"/>
</dbReference>
<feature type="chain" id="PRO_5017462595" evidence="4">
    <location>
        <begin position="40"/>
        <end position="459"/>
    </location>
</feature>
<evidence type="ECO:0000256" key="1">
    <source>
        <dbReference type="ARBA" id="ARBA00022737"/>
    </source>
</evidence>
<dbReference type="Proteomes" id="UP000272888">
    <property type="component" value="Unassembled WGS sequence"/>
</dbReference>
<dbReference type="InterPro" id="IPR002110">
    <property type="entry name" value="Ankyrin_rpt"/>
</dbReference>
<dbReference type="EMBL" id="RAWB01000074">
    <property type="protein sequence ID" value="RKH62763.1"/>
    <property type="molecule type" value="Genomic_DNA"/>
</dbReference>
<gene>
    <name evidence="5" type="ORF">D7V93_09680</name>
</gene>
<keyword evidence="2 3" id="KW-0040">ANK repeat</keyword>
<dbReference type="PANTHER" id="PTHR24198">
    <property type="entry name" value="ANKYRIN REPEAT AND PROTEIN KINASE DOMAIN-CONTAINING PROTEIN"/>
    <property type="match status" value="1"/>
</dbReference>
<accession>A0A3A8Q275</accession>
<evidence type="ECO:0000313" key="5">
    <source>
        <dbReference type="EMBL" id="RKH62763.1"/>
    </source>
</evidence>
<dbReference type="Pfam" id="PF12796">
    <property type="entry name" value="Ank_2"/>
    <property type="match status" value="1"/>
</dbReference>
<evidence type="ECO:0000313" key="6">
    <source>
        <dbReference type="Proteomes" id="UP000272888"/>
    </source>
</evidence>
<feature type="repeat" description="ANK" evidence="3">
    <location>
        <begin position="83"/>
        <end position="115"/>
    </location>
</feature>
<dbReference type="AlphaFoldDB" id="A0A3A8Q275"/>
<name>A0A3A8Q275_9BACT</name>
<keyword evidence="1" id="KW-0677">Repeat</keyword>
<dbReference type="PANTHER" id="PTHR24198:SF165">
    <property type="entry name" value="ANKYRIN REPEAT-CONTAINING PROTEIN-RELATED"/>
    <property type="match status" value="1"/>
</dbReference>
<evidence type="ECO:0000256" key="3">
    <source>
        <dbReference type="PROSITE-ProRule" id="PRU00023"/>
    </source>
</evidence>
<organism evidence="5 6">
    <name type="scientific">Corallococcus llansteffanensis</name>
    <dbReference type="NCBI Taxonomy" id="2316731"/>
    <lineage>
        <taxon>Bacteria</taxon>
        <taxon>Pseudomonadati</taxon>
        <taxon>Myxococcota</taxon>
        <taxon>Myxococcia</taxon>
        <taxon>Myxococcales</taxon>
        <taxon>Cystobacterineae</taxon>
        <taxon>Myxococcaceae</taxon>
        <taxon>Corallococcus</taxon>
    </lineage>
</organism>
<keyword evidence="6" id="KW-1185">Reference proteome</keyword>
<dbReference type="PROSITE" id="PS50088">
    <property type="entry name" value="ANK_REPEAT"/>
    <property type="match status" value="2"/>
</dbReference>
<dbReference type="PROSITE" id="PS50297">
    <property type="entry name" value="ANK_REP_REGION"/>
    <property type="match status" value="2"/>
</dbReference>
<comment type="caution">
    <text evidence="5">The sequence shown here is derived from an EMBL/GenBank/DDBJ whole genome shotgun (WGS) entry which is preliminary data.</text>
</comment>
<reference evidence="6" key="1">
    <citation type="submission" date="2018-09" db="EMBL/GenBank/DDBJ databases">
        <authorList>
            <person name="Livingstone P.G."/>
            <person name="Whitworth D.E."/>
        </authorList>
    </citation>
    <scope>NUCLEOTIDE SEQUENCE [LARGE SCALE GENOMIC DNA]</scope>
    <source>
        <strain evidence="6">CA051B</strain>
    </source>
</reference>
<keyword evidence="4" id="KW-0732">Signal</keyword>
<proteinExistence type="predicted"/>
<feature type="repeat" description="ANK" evidence="3">
    <location>
        <begin position="283"/>
        <end position="315"/>
    </location>
</feature>
<sequence>MRGWTSCCAARPTMPPSLSRRLASLMLLALTVAAPTARAESHFIRHEHNPVVMAIEDGDLPALRAALARGEPRNRPGSALNNRQQSPLMVACGMGRPDAAQVLLEAGADPSVTVPRHSDHWPPVGWSALCFARWKNLTDIEGRLIAAGAPPEPACLREADFLAAVQKRDVEEVSRQVPRLHGRLPANVTDYAVGFALAHHDAGLMREVLRVGRPSAPDRDGRTRGDGWMDEAFLYDDVATMGVLMDVGVKPPPVVKLAEEGHTGLLARALKAGASPDAEDADGSETLLSAAARNGHVDAVRLLLKAGADPNKKATSGQLPLLHAVGRNPYKPEDTSITQLLLDAGADVRTPQAGSHLLQAAAGSCSPKTVALLLKRKVPWRLAPARGAGPYTSALRNQNFCPEEETVRVFQALRAGGVRIRADDDADWTFLWRQAKQHPAFERELTQAGMPPSPDSDFR</sequence>
<protein>
    <submittedName>
        <fullName evidence="5">Ankyrin repeat domain-containing protein</fullName>
    </submittedName>
</protein>
<feature type="signal peptide" evidence="4">
    <location>
        <begin position="1"/>
        <end position="39"/>
    </location>
</feature>